<dbReference type="KEGG" id="daur:Daura_19180"/>
<name>A0A9Q9IRJ1_9ACTN</name>
<keyword evidence="2" id="KW-1185">Reference proteome</keyword>
<evidence type="ECO:0000313" key="1">
    <source>
        <dbReference type="EMBL" id="UWZ58099.1"/>
    </source>
</evidence>
<organism evidence="1 2">
    <name type="scientific">Dactylosporangium aurantiacum</name>
    <dbReference type="NCBI Taxonomy" id="35754"/>
    <lineage>
        <taxon>Bacteria</taxon>
        <taxon>Bacillati</taxon>
        <taxon>Actinomycetota</taxon>
        <taxon>Actinomycetes</taxon>
        <taxon>Micromonosporales</taxon>
        <taxon>Micromonosporaceae</taxon>
        <taxon>Dactylosporangium</taxon>
    </lineage>
</organism>
<sequence length="78" mass="9199">MRSTVVRHWWNGTWGRLARRDVYIRTDGATFELELREGGTEGRSWKRSYDELAQAELEAARHRDPAMRWTDISGAHRL</sequence>
<proteinExistence type="predicted"/>
<dbReference type="OrthoDB" id="3388562at2"/>
<dbReference type="Proteomes" id="UP001058003">
    <property type="component" value="Chromosome"/>
</dbReference>
<dbReference type="AlphaFoldDB" id="A0A9Q9IRJ1"/>
<dbReference type="EMBL" id="CP073767">
    <property type="protein sequence ID" value="UWZ58099.1"/>
    <property type="molecule type" value="Genomic_DNA"/>
</dbReference>
<dbReference type="RefSeq" id="WP_033365080.1">
    <property type="nucleotide sequence ID" value="NZ_CP073767.1"/>
</dbReference>
<evidence type="ECO:0000313" key="2">
    <source>
        <dbReference type="Proteomes" id="UP001058003"/>
    </source>
</evidence>
<protein>
    <submittedName>
        <fullName evidence="1">Uncharacterized protein</fullName>
    </submittedName>
</protein>
<reference evidence="1" key="1">
    <citation type="submission" date="2021-04" db="EMBL/GenBank/DDBJ databases">
        <title>Dactylosporangium aurantiacum NRRL B-8018 full assembly.</title>
        <authorList>
            <person name="Hartkoorn R.C."/>
            <person name="Beaudoing E."/>
            <person name="Hot D."/>
        </authorList>
    </citation>
    <scope>NUCLEOTIDE SEQUENCE</scope>
    <source>
        <strain evidence="1">NRRL B-8018</strain>
    </source>
</reference>
<gene>
    <name evidence="1" type="ORF">Daura_19180</name>
</gene>
<accession>A0A9Q9IRJ1</accession>